<evidence type="ECO:0000259" key="1">
    <source>
        <dbReference type="Pfam" id="PF26288"/>
    </source>
</evidence>
<proteinExistence type="predicted"/>
<sequence length="566" mass="62322">MLNPTAPLMYTLPPSFPASVRQPVGNTLFSPWSVGLPSPLSVVSSSPSPPGSSAAEPQVSGIGLLLLLGNESGVLLRICGPFVFTTNDALEFVTFNAKTFCDQAIDDLTTVLRVGSVMKFQAISSRIVSEANPPYTDHTASFVSPITKDELQLMPSDTLDVMRRAVVVLDGGSCHSTDQLLLELSTINPEMEQESVDFILRLFCDSKATECHLNAIHCFVSNSHNYALYNYVGTNSQKRRQFIENRRHIFCLMPSDIVCLVSAAEYIACLRLADELQCHGGCMSLQELFDLYLCWPDLPLEVRELIGESKTSFIKFLDMHAPIFSIFPSRVFVSLRSRLTYFDYPSFLLKAFGDKDGSSILSCYLNELHSAPLVSPVQSLSKFSNCTLLSSSTPMRATKLGDNVGRTFLTSASSPICSLEAPSPYGDAQHIYQPVFGFGSSYVPTRGLSPVSNTRMSYPVDTRTLCLPSGDKRRENNECLFGQPGPSLVRTDTMFCNKPTSLSLRLVNNGTQTDAIPFCSRCAANPSRRPNVRDVGVQVAQLEECKDDSDELWDDINKELSKMVFS</sequence>
<dbReference type="PANTHER" id="PTHR36949:SF1">
    <property type="entry name" value="ANAPHASE-PROMOTING COMPLEX SUBUNIT 1-RELATED"/>
    <property type="match status" value="1"/>
</dbReference>
<dbReference type="AlphaFoldDB" id="A0A5S6QTC0"/>
<dbReference type="GO" id="GO:0010629">
    <property type="term" value="P:negative regulation of gene expression"/>
    <property type="evidence" value="ECO:0007669"/>
    <property type="project" value="TreeGrafter"/>
</dbReference>
<organism evidence="2 3">
    <name type="scientific">Trichuris muris</name>
    <name type="common">Mouse whipworm</name>
    <dbReference type="NCBI Taxonomy" id="70415"/>
    <lineage>
        <taxon>Eukaryota</taxon>
        <taxon>Metazoa</taxon>
        <taxon>Ecdysozoa</taxon>
        <taxon>Nematoda</taxon>
        <taxon>Enoplea</taxon>
        <taxon>Dorylaimia</taxon>
        <taxon>Trichinellida</taxon>
        <taxon>Trichuridae</taxon>
        <taxon>Trichuris</taxon>
    </lineage>
</organism>
<accession>A0A5S6QTC0</accession>
<keyword evidence="2" id="KW-1185">Reference proteome</keyword>
<protein>
    <recommendedName>
        <fullName evidence="1">Lin-66-like winged helix domain-containing protein</fullName>
    </recommendedName>
</protein>
<evidence type="ECO:0000313" key="4">
    <source>
        <dbReference type="WBParaSite" id="TMUE_3000013497.1"/>
    </source>
</evidence>
<evidence type="ECO:0000313" key="2">
    <source>
        <dbReference type="Proteomes" id="UP000046395"/>
    </source>
</evidence>
<reference evidence="3 4" key="3">
    <citation type="submission" date="2019-12" db="UniProtKB">
        <authorList>
            <consortium name="WormBaseParasite"/>
        </authorList>
    </citation>
    <scope>IDENTIFICATION</scope>
</reference>
<name>A0A5S6QTC0_TRIMR</name>
<dbReference type="GO" id="GO:0005737">
    <property type="term" value="C:cytoplasm"/>
    <property type="evidence" value="ECO:0007669"/>
    <property type="project" value="TreeGrafter"/>
</dbReference>
<dbReference type="Pfam" id="PF26288">
    <property type="entry name" value="WHD_lin-66"/>
    <property type="match status" value="1"/>
</dbReference>
<feature type="domain" description="Lin-66-like winged helix" evidence="1">
    <location>
        <begin position="188"/>
        <end position="260"/>
    </location>
</feature>
<evidence type="ECO:0000313" key="3">
    <source>
        <dbReference type="WBParaSite" id="TMUE_2000010157.1"/>
    </source>
</evidence>
<reference evidence="2" key="1">
    <citation type="submission" date="2013-11" db="EMBL/GenBank/DDBJ databases">
        <authorList>
            <person name="Aslett M."/>
        </authorList>
    </citation>
    <scope>NUCLEOTIDE SEQUENCE [LARGE SCALE GENOMIC DNA]</scope>
    <source>
        <strain evidence="2">Edinburgh</strain>
    </source>
</reference>
<reference evidence="2" key="2">
    <citation type="submission" date="2014-03" db="EMBL/GenBank/DDBJ databases">
        <title>The whipworm genome and dual-species transcriptomics of an intimate host-pathogen interaction.</title>
        <authorList>
            <person name="Foth B.J."/>
            <person name="Tsai I.J."/>
            <person name="Reid A.J."/>
            <person name="Bancroft A.J."/>
            <person name="Nichol S."/>
            <person name="Tracey A."/>
            <person name="Holroyd N."/>
            <person name="Cotton J.A."/>
            <person name="Stanley E.J."/>
            <person name="Zarowiecki M."/>
            <person name="Liu J.Z."/>
            <person name="Huckvale T."/>
            <person name="Cooper P.J."/>
            <person name="Grencis R.K."/>
            <person name="Berriman M."/>
        </authorList>
    </citation>
    <scope>NUCLEOTIDE SEQUENCE [LARGE SCALE GENOMIC DNA]</scope>
    <source>
        <strain evidence="2">Edinburgh</strain>
    </source>
</reference>
<dbReference type="WBParaSite" id="TMUE_2000010157.1">
    <property type="protein sequence ID" value="TMUE_2000010157.1"/>
    <property type="gene ID" value="WBGene00300862"/>
</dbReference>
<dbReference type="STRING" id="70415.A0A5S6QTC0"/>
<dbReference type="WBParaSite" id="TMUE_3000013497.1">
    <property type="protein sequence ID" value="TMUE_3000013497.1"/>
    <property type="gene ID" value="WBGene00292182"/>
</dbReference>
<dbReference type="InterPro" id="IPR058991">
    <property type="entry name" value="Lin-66-like_WHD"/>
</dbReference>
<dbReference type="Proteomes" id="UP000046395">
    <property type="component" value="Unassembled WGS sequence"/>
</dbReference>
<dbReference type="PANTHER" id="PTHR36949">
    <property type="entry name" value="PROTEIN CBR-LIN-66"/>
    <property type="match status" value="1"/>
</dbReference>